<dbReference type="AlphaFoldDB" id="A0A4Y1XJT5"/>
<evidence type="ECO:0000313" key="2">
    <source>
        <dbReference type="Proteomes" id="UP000318946"/>
    </source>
</evidence>
<reference evidence="2" key="1">
    <citation type="submission" date="2019-06" db="EMBL/GenBank/DDBJ databases">
        <title>Alistipes onderdonkii subsp. vulgaris subsp. nov., Alistipes dispar sp. nov. and Alistipes communis sp. nov., isolated from human faeces, and creation of Alistipes onderdonkii subsp. onderdonkii subsp. nov.</title>
        <authorList>
            <person name="Sakamoto M."/>
            <person name="Ikeyama N."/>
            <person name="Ogata Y."/>
            <person name="Suda W."/>
            <person name="Iino T."/>
            <person name="Hattori M."/>
            <person name="Ohkuma M."/>
        </authorList>
    </citation>
    <scope>NUCLEOTIDE SEQUENCE [LARGE SCALE GENOMIC DNA]</scope>
    <source>
        <strain evidence="2">5CBH24</strain>
    </source>
</reference>
<dbReference type="OrthoDB" id="9777685at2"/>
<dbReference type="InterPro" id="IPR051278">
    <property type="entry name" value="HdrB/HdrD_reductase"/>
</dbReference>
<dbReference type="PANTHER" id="PTHR42947:SF1">
    <property type="entry name" value="COB--COM HETERODISULFIDE REDUCTASE SUBUNIT B 1"/>
    <property type="match status" value="1"/>
</dbReference>
<organism evidence="1 2">
    <name type="scientific">Alistipes communis</name>
    <dbReference type="NCBI Taxonomy" id="2585118"/>
    <lineage>
        <taxon>Bacteria</taxon>
        <taxon>Pseudomonadati</taxon>
        <taxon>Bacteroidota</taxon>
        <taxon>Bacteroidia</taxon>
        <taxon>Bacteroidales</taxon>
        <taxon>Rikenellaceae</taxon>
        <taxon>Alistipes</taxon>
    </lineage>
</organism>
<dbReference type="GO" id="GO:0016491">
    <property type="term" value="F:oxidoreductase activity"/>
    <property type="evidence" value="ECO:0007669"/>
    <property type="project" value="UniProtKB-ARBA"/>
</dbReference>
<name>A0A4Y1XJT5_9BACT</name>
<accession>A0A4Y1XJT5</accession>
<sequence length="360" mass="40666">MNRNWQDYQKEIADDRYYYVRSCIRQNFFPGSEKAFLDIMHDDLGRDCFDDPLHTSCTGIGYHADIVPLETIMTVVARQFALMGEAGYENFISSCITSFGIYTEILATWEEFPETEERAREALYKATGRTLVKPKNLAHTSDVVFHHREAIAARARHRLVNVLTGEPLRVVEHIGCHYAKIFPKSGVGGSEFPYVLSGMVESWGGQCVDYPERRHCCGFGFRNYLVQANRGYSVANTQKKLESMAPYKPDFIVANCPGCAMFIDKWQYTIAEMEGRTYGENGHGIPVLTYEEMAGLVLGYDPWALGMQMHQVDVEPLLDKMGIEYDPAAKYLGMNGKYIGQPASAIVNCGSQDTVYNIKQ</sequence>
<proteinExistence type="predicted"/>
<dbReference type="RefSeq" id="WP_019130363.1">
    <property type="nucleotide sequence ID" value="NZ_AP019735.1"/>
</dbReference>
<evidence type="ECO:0000313" key="1">
    <source>
        <dbReference type="EMBL" id="BBL04169.1"/>
    </source>
</evidence>
<protein>
    <submittedName>
        <fullName evidence="1">Uncharacterized protein</fullName>
    </submittedName>
</protein>
<dbReference type="InterPro" id="IPR004017">
    <property type="entry name" value="Cys_rich_dom"/>
</dbReference>
<dbReference type="PANTHER" id="PTHR42947">
    <property type="entry name" value="COB--COM HETERODISULFIDE REDUCTASE SUBUNIT B 1"/>
    <property type="match status" value="1"/>
</dbReference>
<dbReference type="KEGG" id="acou:A5CBH24_14820"/>
<dbReference type="EMBL" id="AP019735">
    <property type="protein sequence ID" value="BBL04169.1"/>
    <property type="molecule type" value="Genomic_DNA"/>
</dbReference>
<dbReference type="GeneID" id="78342206"/>
<accession>A0A4Y1WV65</accession>
<keyword evidence="2" id="KW-1185">Reference proteome</keyword>
<gene>
    <name evidence="1" type="ORF">A5CBH24_14820</name>
</gene>
<dbReference type="Proteomes" id="UP000318946">
    <property type="component" value="Chromosome"/>
</dbReference>
<dbReference type="Pfam" id="PF02754">
    <property type="entry name" value="CCG"/>
    <property type="match status" value="1"/>
</dbReference>